<feature type="transmembrane region" description="Helical" evidence="2">
    <location>
        <begin position="34"/>
        <end position="53"/>
    </location>
</feature>
<dbReference type="Proteomes" id="UP000184069">
    <property type="component" value="Unassembled WGS sequence"/>
</dbReference>
<evidence type="ECO:0000313" key="4">
    <source>
        <dbReference type="EMBL" id="SHK74818.1"/>
    </source>
</evidence>
<accession>A0A1M6V057</accession>
<keyword evidence="2" id="KW-0472">Membrane</keyword>
<feature type="transmembrane region" description="Helical" evidence="2">
    <location>
        <begin position="6"/>
        <end position="22"/>
    </location>
</feature>
<dbReference type="Pfam" id="PF05569">
    <property type="entry name" value="Peptidase_M56"/>
    <property type="match status" value="1"/>
</dbReference>
<feature type="region of interest" description="Disordered" evidence="1">
    <location>
        <begin position="340"/>
        <end position="366"/>
    </location>
</feature>
<evidence type="ECO:0000256" key="1">
    <source>
        <dbReference type="SAM" id="MobiDB-lite"/>
    </source>
</evidence>
<feature type="transmembrane region" description="Helical" evidence="2">
    <location>
        <begin position="87"/>
        <end position="110"/>
    </location>
</feature>
<sequence length="465" mass="53387">MLPIILKIVLCSSLFIAVYYLFLEKEKMYRFNRIYLLSSLILSYVIPFITFTIQAPKTTRPQLIIEEVTQYVSVVQTKQENFNWINLIWAIYITVTLFILVKNLLAIITITRIQGEKRIYQNYNIIITKKNLSPFSFWNTIYMGKGYVKNGTIDPRIFLHEKSHLDQMHSIDLILIHLVKIFTWFNPVLFMYKNAIISNHEFLADEAVLKGQFNLKEYQSLILDELMGSQNMTFTHSLNFNNTKKRFIMMKAQKTKFSLFRKIVGITTLVAATALLSERTYANISVQPEHHKSLSPHISNKAIPKETPKVVQYFIKNIPEDILQEKETVTPTALNKEAVKSVTDTISPKKSQEGKNTNTPEDENLVSAEYPNGMKSLRIKISQTMDLSNIDVFKGLIKSMAYIHIDETGKATNITTSGDNDIFNKEFLRTMTAISNETSWKPATKNGQPIASVLKIPATMNFTQP</sequence>
<gene>
    <name evidence="4" type="ORF">SAMN05444407_10117</name>
</gene>
<evidence type="ECO:0000256" key="2">
    <source>
        <dbReference type="SAM" id="Phobius"/>
    </source>
</evidence>
<protein>
    <submittedName>
        <fullName evidence="4">Signal transducer regulating beta-lactamase production, contains metallopeptidase domain</fullName>
    </submittedName>
</protein>
<dbReference type="AlphaFoldDB" id="A0A1M6V057"/>
<dbReference type="InterPro" id="IPR008756">
    <property type="entry name" value="Peptidase_M56"/>
</dbReference>
<keyword evidence="2" id="KW-1133">Transmembrane helix</keyword>
<dbReference type="STRING" id="1423959.SAMN05444407_10117"/>
<reference evidence="4 5" key="1">
    <citation type="submission" date="2016-11" db="EMBL/GenBank/DDBJ databases">
        <authorList>
            <person name="Jaros S."/>
            <person name="Januszkiewicz K."/>
            <person name="Wedrychowicz H."/>
        </authorList>
    </citation>
    <scope>NUCLEOTIDE SEQUENCE [LARGE SCALE GENOMIC DNA]</scope>
    <source>
        <strain evidence="4 5">DSM 27621</strain>
    </source>
</reference>
<dbReference type="EMBL" id="FRBM01000001">
    <property type="protein sequence ID" value="SHK74818.1"/>
    <property type="molecule type" value="Genomic_DNA"/>
</dbReference>
<evidence type="ECO:0000259" key="3">
    <source>
        <dbReference type="Pfam" id="PF05569"/>
    </source>
</evidence>
<evidence type="ECO:0000313" key="5">
    <source>
        <dbReference type="Proteomes" id="UP000184069"/>
    </source>
</evidence>
<proteinExistence type="predicted"/>
<dbReference type="OrthoDB" id="1522859at2"/>
<feature type="compositionally biased region" description="Polar residues" evidence="1">
    <location>
        <begin position="342"/>
        <end position="359"/>
    </location>
</feature>
<name>A0A1M6V057_9FLAO</name>
<keyword evidence="2" id="KW-0812">Transmembrane</keyword>
<feature type="domain" description="Peptidase M56" evidence="3">
    <location>
        <begin position="73"/>
        <end position="249"/>
    </location>
</feature>
<feature type="transmembrane region" description="Helical" evidence="2">
    <location>
        <begin position="259"/>
        <end position="277"/>
    </location>
</feature>
<organism evidence="4 5">
    <name type="scientific">Chryseobacterium contaminans</name>
    <dbReference type="NCBI Taxonomy" id="1423959"/>
    <lineage>
        <taxon>Bacteria</taxon>
        <taxon>Pseudomonadati</taxon>
        <taxon>Bacteroidota</taxon>
        <taxon>Flavobacteriia</taxon>
        <taxon>Flavobacteriales</taxon>
        <taxon>Weeksellaceae</taxon>
        <taxon>Chryseobacterium group</taxon>
        <taxon>Chryseobacterium</taxon>
    </lineage>
</organism>